<reference evidence="1" key="1">
    <citation type="submission" date="2014-09" db="EMBL/GenBank/DDBJ databases">
        <authorList>
            <person name="Magalhaes I.L.F."/>
            <person name="Oliveira U."/>
            <person name="Santos F.R."/>
            <person name="Vidigal T.H.D.A."/>
            <person name="Brescovit A.D."/>
            <person name="Santos A.J."/>
        </authorList>
    </citation>
    <scope>NUCLEOTIDE SEQUENCE</scope>
    <source>
        <tissue evidence="1">Shoot tissue taken approximately 20 cm above the soil surface</tissue>
    </source>
</reference>
<accession>A0A0A9G155</accession>
<dbReference type="EMBL" id="GBRH01180707">
    <property type="protein sequence ID" value="JAE17189.1"/>
    <property type="molecule type" value="Transcribed_RNA"/>
</dbReference>
<organism evidence="1">
    <name type="scientific">Arundo donax</name>
    <name type="common">Giant reed</name>
    <name type="synonym">Donax arundinaceus</name>
    <dbReference type="NCBI Taxonomy" id="35708"/>
    <lineage>
        <taxon>Eukaryota</taxon>
        <taxon>Viridiplantae</taxon>
        <taxon>Streptophyta</taxon>
        <taxon>Embryophyta</taxon>
        <taxon>Tracheophyta</taxon>
        <taxon>Spermatophyta</taxon>
        <taxon>Magnoliopsida</taxon>
        <taxon>Liliopsida</taxon>
        <taxon>Poales</taxon>
        <taxon>Poaceae</taxon>
        <taxon>PACMAD clade</taxon>
        <taxon>Arundinoideae</taxon>
        <taxon>Arundineae</taxon>
        <taxon>Arundo</taxon>
    </lineage>
</organism>
<name>A0A0A9G155_ARUDO</name>
<proteinExistence type="predicted"/>
<sequence length="13" mass="1527">MILFTEVGFVRSQ</sequence>
<evidence type="ECO:0000313" key="1">
    <source>
        <dbReference type="EMBL" id="JAE17189.1"/>
    </source>
</evidence>
<protein>
    <submittedName>
        <fullName evidence="1">Uncharacterized protein</fullName>
    </submittedName>
</protein>
<reference evidence="1" key="2">
    <citation type="journal article" date="2015" name="Data Brief">
        <title>Shoot transcriptome of the giant reed, Arundo donax.</title>
        <authorList>
            <person name="Barrero R.A."/>
            <person name="Guerrero F.D."/>
            <person name="Moolhuijzen P."/>
            <person name="Goolsby J.A."/>
            <person name="Tidwell J."/>
            <person name="Bellgard S.E."/>
            <person name="Bellgard M.I."/>
        </authorList>
    </citation>
    <scope>NUCLEOTIDE SEQUENCE</scope>
    <source>
        <tissue evidence="1">Shoot tissue taken approximately 20 cm above the soil surface</tissue>
    </source>
</reference>